<reference evidence="2 3" key="1">
    <citation type="submission" date="2017-12" db="EMBL/GenBank/DDBJ databases">
        <title>Sequencing, de novo assembly and annotation of complete genome of a new Thraustochytrid species, strain FCC1311.</title>
        <authorList>
            <person name="Sedici K."/>
            <person name="Godart F."/>
            <person name="Aiese Cigliano R."/>
            <person name="Sanseverino W."/>
            <person name="Barakat M."/>
            <person name="Ortet P."/>
            <person name="Marechal E."/>
            <person name="Cagnac O."/>
            <person name="Amato A."/>
        </authorList>
    </citation>
    <scope>NUCLEOTIDE SEQUENCE [LARGE SCALE GENOMIC DNA]</scope>
</reference>
<name>A0A2R5GF48_9STRA</name>
<comment type="caution">
    <text evidence="2">The sequence shown here is derived from an EMBL/GenBank/DDBJ whole genome shotgun (WGS) entry which is preliminary data.</text>
</comment>
<proteinExistence type="predicted"/>
<organism evidence="2 3">
    <name type="scientific">Hondaea fermentalgiana</name>
    <dbReference type="NCBI Taxonomy" id="2315210"/>
    <lineage>
        <taxon>Eukaryota</taxon>
        <taxon>Sar</taxon>
        <taxon>Stramenopiles</taxon>
        <taxon>Bigyra</taxon>
        <taxon>Labyrinthulomycetes</taxon>
        <taxon>Thraustochytrida</taxon>
        <taxon>Thraustochytriidae</taxon>
        <taxon>Hondaea</taxon>
    </lineage>
</organism>
<feature type="region of interest" description="Disordered" evidence="1">
    <location>
        <begin position="1"/>
        <end position="39"/>
    </location>
</feature>
<feature type="compositionally biased region" description="Low complexity" evidence="1">
    <location>
        <begin position="27"/>
        <end position="37"/>
    </location>
</feature>
<keyword evidence="3" id="KW-1185">Reference proteome</keyword>
<protein>
    <submittedName>
        <fullName evidence="2">Uncharacterized protein</fullName>
    </submittedName>
</protein>
<dbReference type="EMBL" id="BEYU01000050">
    <property type="protein sequence ID" value="GBG28949.1"/>
    <property type="molecule type" value="Genomic_DNA"/>
</dbReference>
<evidence type="ECO:0000256" key="1">
    <source>
        <dbReference type="SAM" id="MobiDB-lite"/>
    </source>
</evidence>
<feature type="compositionally biased region" description="Polar residues" evidence="1">
    <location>
        <begin position="1"/>
        <end position="10"/>
    </location>
</feature>
<sequence>MVHSADQQTKGVEKADTSAAGDKAKAGVKAAAAAASGQTHDDRVVSKTLTYLRKKTLVNEFGCHGKSKL</sequence>
<gene>
    <name evidence="2" type="ORF">FCC1311_051702</name>
</gene>
<evidence type="ECO:0000313" key="3">
    <source>
        <dbReference type="Proteomes" id="UP000241890"/>
    </source>
</evidence>
<dbReference type="Proteomes" id="UP000241890">
    <property type="component" value="Unassembled WGS sequence"/>
</dbReference>
<dbReference type="InParanoid" id="A0A2R5GF48"/>
<accession>A0A2R5GF48</accession>
<dbReference type="AlphaFoldDB" id="A0A2R5GF48"/>
<evidence type="ECO:0000313" key="2">
    <source>
        <dbReference type="EMBL" id="GBG28949.1"/>
    </source>
</evidence>